<dbReference type="Pfam" id="PF04424">
    <property type="entry name" value="MINDY_DUB"/>
    <property type="match status" value="1"/>
</dbReference>
<feature type="compositionally biased region" description="Polar residues" evidence="1">
    <location>
        <begin position="210"/>
        <end position="229"/>
    </location>
</feature>
<dbReference type="GO" id="GO:0071944">
    <property type="term" value="C:cell periphery"/>
    <property type="evidence" value="ECO:0007669"/>
    <property type="project" value="TreeGrafter"/>
</dbReference>
<feature type="compositionally biased region" description="Acidic residues" evidence="1">
    <location>
        <begin position="73"/>
        <end position="90"/>
    </location>
</feature>
<feature type="compositionally biased region" description="Polar residues" evidence="1">
    <location>
        <begin position="335"/>
        <end position="355"/>
    </location>
</feature>
<comment type="caution">
    <text evidence="3">The sequence shown here is derived from an EMBL/GenBank/DDBJ whole genome shotgun (WGS) entry which is preliminary data.</text>
</comment>
<dbReference type="Proteomes" id="UP000801428">
    <property type="component" value="Unassembled WGS sequence"/>
</dbReference>
<feature type="compositionally biased region" description="Polar residues" evidence="1">
    <location>
        <begin position="770"/>
        <end position="791"/>
    </location>
</feature>
<organism evidence="3 4">
    <name type="scientific">Curvularia kusanoi</name>
    <name type="common">Cochliobolus kusanoi</name>
    <dbReference type="NCBI Taxonomy" id="90978"/>
    <lineage>
        <taxon>Eukaryota</taxon>
        <taxon>Fungi</taxon>
        <taxon>Dikarya</taxon>
        <taxon>Ascomycota</taxon>
        <taxon>Pezizomycotina</taxon>
        <taxon>Dothideomycetes</taxon>
        <taxon>Pleosporomycetidae</taxon>
        <taxon>Pleosporales</taxon>
        <taxon>Pleosporineae</taxon>
        <taxon>Pleosporaceae</taxon>
        <taxon>Curvularia</taxon>
    </lineage>
</organism>
<dbReference type="GO" id="GO:0071108">
    <property type="term" value="P:protein K48-linked deubiquitination"/>
    <property type="evidence" value="ECO:0007669"/>
    <property type="project" value="TreeGrafter"/>
</dbReference>
<dbReference type="AlphaFoldDB" id="A0A9P4W9B9"/>
<feature type="compositionally biased region" description="Basic and acidic residues" evidence="1">
    <location>
        <begin position="964"/>
        <end position="973"/>
    </location>
</feature>
<feature type="region of interest" description="Disordered" evidence="1">
    <location>
        <begin position="741"/>
        <end position="973"/>
    </location>
</feature>
<dbReference type="PANTHER" id="PTHR18063">
    <property type="entry name" value="NF-E2 INDUCIBLE PROTEIN"/>
    <property type="match status" value="1"/>
</dbReference>
<proteinExistence type="predicted"/>
<accession>A0A9P4W9B9</accession>
<feature type="compositionally biased region" description="Basic and acidic residues" evidence="1">
    <location>
        <begin position="63"/>
        <end position="72"/>
    </location>
</feature>
<feature type="compositionally biased region" description="Polar residues" evidence="1">
    <location>
        <begin position="308"/>
        <end position="321"/>
    </location>
</feature>
<feature type="compositionally biased region" description="Polar residues" evidence="1">
    <location>
        <begin position="918"/>
        <end position="927"/>
    </location>
</feature>
<feature type="domain" description="MINDY deubiquitinase" evidence="2">
    <location>
        <begin position="449"/>
        <end position="742"/>
    </location>
</feature>
<feature type="compositionally biased region" description="Polar residues" evidence="1">
    <location>
        <begin position="282"/>
        <end position="292"/>
    </location>
</feature>
<evidence type="ECO:0000256" key="1">
    <source>
        <dbReference type="SAM" id="MobiDB-lite"/>
    </source>
</evidence>
<dbReference type="GO" id="GO:0004843">
    <property type="term" value="F:cysteine-type deubiquitinase activity"/>
    <property type="evidence" value="ECO:0007669"/>
    <property type="project" value="InterPro"/>
</dbReference>
<reference evidence="3" key="1">
    <citation type="submission" date="2019-04" db="EMBL/GenBank/DDBJ databases">
        <title>Sequencing of skin fungus with MAO and IRED activity.</title>
        <authorList>
            <person name="Marsaioli A.J."/>
            <person name="Bonatto J.M.C."/>
            <person name="Reis Junior O."/>
        </authorList>
    </citation>
    <scope>NUCLEOTIDE SEQUENCE</scope>
    <source>
        <strain evidence="3">30M1</strain>
    </source>
</reference>
<dbReference type="OrthoDB" id="10261212at2759"/>
<dbReference type="GO" id="GO:1990380">
    <property type="term" value="F:K48-linked deubiquitinase activity"/>
    <property type="evidence" value="ECO:0007669"/>
    <property type="project" value="InterPro"/>
</dbReference>
<feature type="compositionally biased region" description="Basic and acidic residues" evidence="1">
    <location>
        <begin position="826"/>
        <end position="839"/>
    </location>
</feature>
<dbReference type="GO" id="GO:0005829">
    <property type="term" value="C:cytosol"/>
    <property type="evidence" value="ECO:0007669"/>
    <property type="project" value="TreeGrafter"/>
</dbReference>
<feature type="region of interest" description="Disordered" evidence="1">
    <location>
        <begin position="186"/>
        <end position="445"/>
    </location>
</feature>
<protein>
    <recommendedName>
        <fullName evidence="2">MINDY deubiquitinase domain-containing protein</fullName>
    </recommendedName>
</protein>
<keyword evidence="4" id="KW-1185">Reference proteome</keyword>
<dbReference type="PANTHER" id="PTHR18063:SF6">
    <property type="entry name" value="UBIQUITIN CARBOXYL-TERMINAL HYDROLASE"/>
    <property type="match status" value="1"/>
</dbReference>
<gene>
    <name evidence="3" type="ORF">E8E13_002837</name>
</gene>
<feature type="compositionally biased region" description="Pro residues" evidence="1">
    <location>
        <begin position="899"/>
        <end position="912"/>
    </location>
</feature>
<feature type="region of interest" description="Disordered" evidence="1">
    <location>
        <begin position="1"/>
        <end position="155"/>
    </location>
</feature>
<dbReference type="GO" id="GO:0016807">
    <property type="term" value="F:cysteine-type carboxypeptidase activity"/>
    <property type="evidence" value="ECO:0007669"/>
    <property type="project" value="TreeGrafter"/>
</dbReference>
<dbReference type="InterPro" id="IPR033979">
    <property type="entry name" value="MINDY_domain"/>
</dbReference>
<feature type="compositionally biased region" description="Polar residues" evidence="1">
    <location>
        <begin position="428"/>
        <end position="443"/>
    </location>
</feature>
<dbReference type="InterPro" id="IPR007518">
    <property type="entry name" value="MINDY"/>
</dbReference>
<name>A0A9P4W9B9_CURKU</name>
<evidence type="ECO:0000313" key="3">
    <source>
        <dbReference type="EMBL" id="KAF2999249.1"/>
    </source>
</evidence>
<feature type="compositionally biased region" description="Pro residues" evidence="1">
    <location>
        <begin position="361"/>
        <end position="374"/>
    </location>
</feature>
<evidence type="ECO:0000313" key="4">
    <source>
        <dbReference type="Proteomes" id="UP000801428"/>
    </source>
</evidence>
<sequence length="973" mass="105006">MVMKPSPDDGLVPAPLSKANPPYPLTPGEDIPAAIPPAVAQNGYPAGTSGTPAFNFKTPDAASPHKDEHLLDESDYSDEDWDKSDDDDTWDDPKPVAVPDALKPAGGKSPATTSKAQGALPDALRAGPPAGVPIKKSWENISPMPTGASNASYGGVSTISNDGSTGSIPLKTNNPYLQMQATGQSTFDGENVWGDSHGQSQRFEPVELPASQTPATPTNHMANLSLHNESTQDQRKPSVDQAPLIALETATPHTEHPNDELPSANPWSAAAGTASLGGRPDISSQDAAQKTWQEPDIWQSEPARQTAEHTSTSNAVGSSEPRQMYGNDQQQPQQVSGISQHSFQTSPAEGNGTPSTYQPNYAPPPVPQTQPPSVPLTHESLQPQAKELASQQTPSPSQDEPLPPLPPRRSTEEQPPPFPPRPLETGVIRTNSAGPESPNTAMNRQRREHYQIKHIRWHDVNKPGIRTSPILTQNLNGPCPLLALVNALVLSTPSGVETALVETLRTREQVSLGLLLDAVFDELMSGRRGDAAQELPDVSDLYKFLLALHTGLNVNPMFVPDHEATHGNSAPASLLGPKAGGFENTPDMRLYRTFDVPLIHGWLPEEGSEAYQAFERVAKSYETSQYVQFQEEELDAKLQSGQPLTDSEQQMFTDIHAIKEFLSRWPTQLTDHGLKVMKESLKPGQAAILFRNDHFTTLFKDPRTQNLVTLVTDQGYSTHDEIVWESLIDVNGMGSELFSGDFRPVGNHDSAPQGAYQQQASSPVVDDGQGWTTVPSRRQNQPQVSAGSESANLAEEPTSPTGLSRAEQEDHDLALALQLQEEEEDRERRDAEQRVRDNQASENAIAAQARERPANRRASRPGEQPPTIPPRRNNITGYRPNEGPAPPPTYEEASTAPQYNPPPGHPANPTAPLPGQGSAYQANNSGMATGAGPSGRRYSGRQQAGSNVGRPGRRQSAGAAGPNGEEREKCVVM</sequence>
<dbReference type="EMBL" id="SWKU01000017">
    <property type="protein sequence ID" value="KAF2999249.1"/>
    <property type="molecule type" value="Genomic_DNA"/>
</dbReference>
<evidence type="ECO:0000259" key="2">
    <source>
        <dbReference type="Pfam" id="PF04424"/>
    </source>
</evidence>